<keyword evidence="8" id="KW-0614">Plasmid</keyword>
<evidence type="ECO:0000256" key="4">
    <source>
        <dbReference type="ARBA" id="ARBA00022982"/>
    </source>
</evidence>
<dbReference type="PANTHER" id="PTHR37823:SF4">
    <property type="entry name" value="MENAQUINOL-CYTOCHROME C REDUCTASE CYTOCHROME B_C SUBUNIT"/>
    <property type="match status" value="1"/>
</dbReference>
<keyword evidence="4" id="KW-0249">Electron transport</keyword>
<organism evidence="8 9">
    <name type="scientific">Sinorhizobium fredii (strain HH103)</name>
    <dbReference type="NCBI Taxonomy" id="1117943"/>
    <lineage>
        <taxon>Bacteria</taxon>
        <taxon>Pseudomonadati</taxon>
        <taxon>Pseudomonadota</taxon>
        <taxon>Alphaproteobacteria</taxon>
        <taxon>Hyphomicrobiales</taxon>
        <taxon>Rhizobiaceae</taxon>
        <taxon>Sinorhizobium/Ensifer group</taxon>
        <taxon>Sinorhizobium</taxon>
    </lineage>
</organism>
<dbReference type="Proteomes" id="UP000007735">
    <property type="component" value="Plasmid pSfHH103e"/>
</dbReference>
<evidence type="ECO:0000256" key="3">
    <source>
        <dbReference type="ARBA" id="ARBA00022723"/>
    </source>
</evidence>
<proteinExistence type="predicted"/>
<accession>G9AIM4</accession>
<evidence type="ECO:0000256" key="2">
    <source>
        <dbReference type="ARBA" id="ARBA00022617"/>
    </source>
</evidence>
<dbReference type="PROSITE" id="PS51007">
    <property type="entry name" value="CYTC"/>
    <property type="match status" value="1"/>
</dbReference>
<reference evidence="8 9" key="1">
    <citation type="journal article" date="2012" name="J. Bacteriol.">
        <title>Genome sequence of the soybean symbiont Sinorhizobium fredii HH103.</title>
        <authorList>
            <person name="Weidner S."/>
            <person name="Becker A."/>
            <person name="Bonilla I."/>
            <person name="Jaenicke S."/>
            <person name="Lloret J."/>
            <person name="Margaret I."/>
            <person name="Puhler A."/>
            <person name="Ruiz-Sainz J.E."/>
            <person name="Schneiker-Bekel S."/>
            <person name="Szczepanowski R."/>
            <person name="Vinardell J.M."/>
            <person name="Zehner S."/>
            <person name="Gottfert M."/>
        </authorList>
    </citation>
    <scope>NUCLEOTIDE SEQUENCE [LARGE SCALE GENOMIC DNA]</scope>
    <source>
        <strain evidence="8 9">HH103</strain>
        <plasmid evidence="9">pSfHH103e</plasmid>
    </source>
</reference>
<dbReference type="InterPro" id="IPR036909">
    <property type="entry name" value="Cyt_c-like_dom_sf"/>
</dbReference>
<dbReference type="SUPFAM" id="SSF46626">
    <property type="entry name" value="Cytochrome c"/>
    <property type="match status" value="1"/>
</dbReference>
<name>G9AIM4_SINF1</name>
<dbReference type="EMBL" id="HE616899">
    <property type="protein sequence ID" value="CCF00906.1"/>
    <property type="molecule type" value="Genomic_DNA"/>
</dbReference>
<evidence type="ECO:0000313" key="8">
    <source>
        <dbReference type="EMBL" id="CCF00906.1"/>
    </source>
</evidence>
<feature type="domain" description="Cytochrome c" evidence="7">
    <location>
        <begin position="121"/>
        <end position="203"/>
    </location>
</feature>
<keyword evidence="2 6" id="KW-0349">Heme</keyword>
<protein>
    <submittedName>
        <fullName evidence="8">Cytochrome c domain-containing protein</fullName>
    </submittedName>
</protein>
<evidence type="ECO:0000256" key="1">
    <source>
        <dbReference type="ARBA" id="ARBA00022448"/>
    </source>
</evidence>
<gene>
    <name evidence="8" type="ordered locus">SFHH103_06447</name>
</gene>
<geneLocation type="plasmid" evidence="8 9">
    <name>pSfHH103e</name>
</geneLocation>
<keyword evidence="5 6" id="KW-0408">Iron</keyword>
<dbReference type="KEGG" id="sfh:SFHH103_06447"/>
<sequence length="286" mass="30974">MRRFGIGHSSSAEFKPWVTPRGIRPRCHARFRHRSYSAASPMSGKKMRIGTKSCQGGKMSTNRIRAGLAALALLGTATIVVAHGDVAPQPVNTDALPEVGEEWLTENPYREEKVGRDTWLKAVEIGASGFNQNCARCHGLGAVSGGLAPDLRLLEAEEYGDEWFIERFRLGYTQDGTTKMPAFGDILGQKAAWAIRTYIETRPEDGALDAHADRLHEVRNELASSKVSDPKALKAELEKIAAEVKTASGAPVADSVAYEAARVLADTPESWKKASDILTVGLSASE</sequence>
<dbReference type="PANTHER" id="PTHR37823">
    <property type="entry name" value="CYTOCHROME C-553-LIKE"/>
    <property type="match status" value="1"/>
</dbReference>
<evidence type="ECO:0000259" key="7">
    <source>
        <dbReference type="PROSITE" id="PS51007"/>
    </source>
</evidence>
<dbReference type="Gene3D" id="1.10.760.10">
    <property type="entry name" value="Cytochrome c-like domain"/>
    <property type="match status" value="1"/>
</dbReference>
<evidence type="ECO:0000313" key="9">
    <source>
        <dbReference type="Proteomes" id="UP000007735"/>
    </source>
</evidence>
<keyword evidence="3 6" id="KW-0479">Metal-binding</keyword>
<dbReference type="HOGENOM" id="CLU_084762_0_0_5"/>
<dbReference type="PATRIC" id="fig|380.5.peg.5993"/>
<dbReference type="GO" id="GO:0009055">
    <property type="term" value="F:electron transfer activity"/>
    <property type="evidence" value="ECO:0007669"/>
    <property type="project" value="InterPro"/>
</dbReference>
<dbReference type="InterPro" id="IPR009056">
    <property type="entry name" value="Cyt_c-like_dom"/>
</dbReference>
<dbReference type="GO" id="GO:0046872">
    <property type="term" value="F:metal ion binding"/>
    <property type="evidence" value="ECO:0007669"/>
    <property type="project" value="UniProtKB-KW"/>
</dbReference>
<dbReference type="Pfam" id="PF13442">
    <property type="entry name" value="Cytochrome_CBB3"/>
    <property type="match status" value="1"/>
</dbReference>
<dbReference type="AlphaFoldDB" id="G9AIM4"/>
<dbReference type="InterPro" id="IPR051811">
    <property type="entry name" value="Cytochrome_c550/c551-like"/>
</dbReference>
<evidence type="ECO:0000256" key="5">
    <source>
        <dbReference type="ARBA" id="ARBA00023004"/>
    </source>
</evidence>
<keyword evidence="1" id="KW-0813">Transport</keyword>
<evidence type="ECO:0000256" key="6">
    <source>
        <dbReference type="PROSITE-ProRule" id="PRU00433"/>
    </source>
</evidence>
<dbReference type="GO" id="GO:0020037">
    <property type="term" value="F:heme binding"/>
    <property type="evidence" value="ECO:0007669"/>
    <property type="project" value="InterPro"/>
</dbReference>